<feature type="transmembrane region" description="Helical" evidence="6">
    <location>
        <begin position="317"/>
        <end position="334"/>
    </location>
</feature>
<dbReference type="Proteomes" id="UP000251577">
    <property type="component" value="Unassembled WGS sequence"/>
</dbReference>
<proteinExistence type="predicted"/>
<evidence type="ECO:0000256" key="5">
    <source>
        <dbReference type="SAM" id="MobiDB-lite"/>
    </source>
</evidence>
<protein>
    <submittedName>
        <fullName evidence="8">ABC transporter permease</fullName>
    </submittedName>
</protein>
<comment type="subcellular location">
    <subcellularLocation>
        <location evidence="1">Membrane</location>
        <topology evidence="1">Multi-pass membrane protein</topology>
    </subcellularLocation>
</comment>
<evidence type="ECO:0000313" key="8">
    <source>
        <dbReference type="EMBL" id="RAV31616.1"/>
    </source>
</evidence>
<dbReference type="PANTHER" id="PTHR43471:SF1">
    <property type="entry name" value="ABC TRANSPORTER PERMEASE PROTEIN NOSY-RELATED"/>
    <property type="match status" value="1"/>
</dbReference>
<dbReference type="EMBL" id="QHCV01000073">
    <property type="protein sequence ID" value="RAV31616.1"/>
    <property type="molecule type" value="Genomic_DNA"/>
</dbReference>
<keyword evidence="3 6" id="KW-1133">Transmembrane helix</keyword>
<dbReference type="AlphaFoldDB" id="A0A364V4S4"/>
<gene>
    <name evidence="8" type="ORF">DLJ54_07475</name>
</gene>
<name>A0A364V4S4_9CORY</name>
<evidence type="ECO:0000259" key="7">
    <source>
        <dbReference type="Pfam" id="PF12698"/>
    </source>
</evidence>
<sequence>MQNTGYSSANTIRTVAAREITVALRNKSILITLAVLTIATLGAIGFLSWKSSQDDGEGAPTVVVVGLDKQALEAGLPAESTGSIVPGKGGPADKPLDISTAGSRDEAVQQVKDGKDAALIAANPGYELISDGRVDQRVQESITTALVSLGQREALAKVNVAPEAFRAALPDTSMRTTNLKEEESSVNIAAVITVLVGVGIMSYFIILFAGNIGARVTEEKSSRIVEILLASVRPIDFLAGKLIGNALVGFAATLIVLSVGTIGVLVTGLADGLAFDFATVPLLLIAFLLGLLFFGGLYAAAGSLISRTEDLQSAGSPVLLLLLGMVYAPFIGVTKMDSTVMQVLAWIPPFSLTTAPLEYAAGNLGLLGVVASFALAALVTAGALALVAKIYRYSILHNGSKLTWREALKQS</sequence>
<feature type="transmembrane region" description="Helical" evidence="6">
    <location>
        <begin position="188"/>
        <end position="214"/>
    </location>
</feature>
<feature type="transmembrane region" description="Helical" evidence="6">
    <location>
        <begin position="364"/>
        <end position="388"/>
    </location>
</feature>
<evidence type="ECO:0000256" key="6">
    <source>
        <dbReference type="SAM" id="Phobius"/>
    </source>
</evidence>
<dbReference type="InterPro" id="IPR013525">
    <property type="entry name" value="ABC2_TM"/>
</dbReference>
<keyword evidence="4 6" id="KW-0472">Membrane</keyword>
<evidence type="ECO:0000313" key="9">
    <source>
        <dbReference type="Proteomes" id="UP000251577"/>
    </source>
</evidence>
<feature type="transmembrane region" description="Helical" evidence="6">
    <location>
        <begin position="242"/>
        <end position="270"/>
    </location>
</feature>
<dbReference type="GO" id="GO:0016020">
    <property type="term" value="C:membrane"/>
    <property type="evidence" value="ECO:0007669"/>
    <property type="project" value="UniProtKB-SubCell"/>
</dbReference>
<dbReference type="PANTHER" id="PTHR43471">
    <property type="entry name" value="ABC TRANSPORTER PERMEASE"/>
    <property type="match status" value="1"/>
</dbReference>
<keyword evidence="2 6" id="KW-0812">Transmembrane</keyword>
<feature type="region of interest" description="Disordered" evidence="5">
    <location>
        <begin position="78"/>
        <end position="99"/>
    </location>
</feature>
<feature type="transmembrane region" description="Helical" evidence="6">
    <location>
        <begin position="28"/>
        <end position="49"/>
    </location>
</feature>
<evidence type="ECO:0000256" key="3">
    <source>
        <dbReference type="ARBA" id="ARBA00022989"/>
    </source>
</evidence>
<feature type="transmembrane region" description="Helical" evidence="6">
    <location>
        <begin position="282"/>
        <end position="305"/>
    </location>
</feature>
<evidence type="ECO:0000256" key="1">
    <source>
        <dbReference type="ARBA" id="ARBA00004141"/>
    </source>
</evidence>
<feature type="domain" description="ABC-2 type transporter transmembrane" evidence="7">
    <location>
        <begin position="27"/>
        <end position="387"/>
    </location>
</feature>
<accession>A0A364V4S4</accession>
<dbReference type="Pfam" id="PF12698">
    <property type="entry name" value="ABC2_membrane_3"/>
    <property type="match status" value="1"/>
</dbReference>
<evidence type="ECO:0000256" key="2">
    <source>
        <dbReference type="ARBA" id="ARBA00022692"/>
    </source>
</evidence>
<comment type="caution">
    <text evidence="8">The sequence shown here is derived from an EMBL/GenBank/DDBJ whole genome shotgun (WGS) entry which is preliminary data.</text>
</comment>
<dbReference type="GO" id="GO:0140359">
    <property type="term" value="F:ABC-type transporter activity"/>
    <property type="evidence" value="ECO:0007669"/>
    <property type="project" value="InterPro"/>
</dbReference>
<dbReference type="RefSeq" id="WP_113631121.1">
    <property type="nucleotide sequence ID" value="NZ_QHCV01000073.1"/>
</dbReference>
<evidence type="ECO:0000256" key="4">
    <source>
        <dbReference type="ARBA" id="ARBA00023136"/>
    </source>
</evidence>
<keyword evidence="9" id="KW-1185">Reference proteome</keyword>
<reference evidence="8 9" key="1">
    <citation type="journal article" date="2018" name="Syst. Appl. Microbiol.">
        <title>Corynebacterium heidelbergense sp. nov., isolated from the preen glands of Egyptian geese (Alopochen aegyptiacus).</title>
        <authorList>
            <person name="Braun M.S."/>
            <person name="Wang E."/>
            <person name="Zimmermann S."/>
            <person name="Wink M."/>
        </authorList>
    </citation>
    <scope>NUCLEOTIDE SEQUENCE [LARGE SCALE GENOMIC DNA]</scope>
    <source>
        <strain evidence="8 9">647</strain>
    </source>
</reference>
<organism evidence="8 9">
    <name type="scientific">Corynebacterium heidelbergense</name>
    <dbReference type="NCBI Taxonomy" id="2055947"/>
    <lineage>
        <taxon>Bacteria</taxon>
        <taxon>Bacillati</taxon>
        <taxon>Actinomycetota</taxon>
        <taxon>Actinomycetes</taxon>
        <taxon>Mycobacteriales</taxon>
        <taxon>Corynebacteriaceae</taxon>
        <taxon>Corynebacterium</taxon>
    </lineage>
</organism>